<evidence type="ECO:0000313" key="6">
    <source>
        <dbReference type="EMBL" id="KIL37302.1"/>
    </source>
</evidence>
<dbReference type="PANTHER" id="PTHR30024:SF47">
    <property type="entry name" value="TAURINE-BINDING PERIPLASMIC PROTEIN"/>
    <property type="match status" value="1"/>
</dbReference>
<dbReference type="PANTHER" id="PTHR30024">
    <property type="entry name" value="ALIPHATIC SULFONATES-BINDING PROTEIN-RELATED"/>
    <property type="match status" value="1"/>
</dbReference>
<organism evidence="6 7">
    <name type="scientific">Cohnella kolymensis</name>
    <dbReference type="NCBI Taxonomy" id="1590652"/>
    <lineage>
        <taxon>Bacteria</taxon>
        <taxon>Bacillati</taxon>
        <taxon>Bacillota</taxon>
        <taxon>Bacilli</taxon>
        <taxon>Bacillales</taxon>
        <taxon>Paenibacillaceae</taxon>
        <taxon>Cohnella</taxon>
    </lineage>
</organism>
<sequence length="339" mass="36555">MIRKLWFLLLIVACASMTACGATETSGSQQTDKNPALTKVKVGYDGYSMTTAPLYYAYEKGIFKKYGLDVELVFVSGGSTLSQAAIGGSVDIAQNGYTPSMESIVSGADLVLVGGISNKLPFQLVVKDNITTAEQLKGKSIAISKFGSSSAKAADMALQSLGMTTTDVSLLQLGGSNDRIAAALSGNIDGTIEQYPSTGQLLKQGFRVMVDLTDIAGEYPNTAYAVKRDYAKNNAEVLKNFFRGISEGVKEYKKNKDEAIKITAQFLKMDNPAELTEAYEFYSTKIFPDIPKPSMTGIDLVLKEIAKQKPKAAQMTAEQIVDVSAIEALEKEGFFKNLK</sequence>
<accession>A0ABR5AA66</accession>
<dbReference type="SMART" id="SM00062">
    <property type="entry name" value="PBPb"/>
    <property type="match status" value="1"/>
</dbReference>
<dbReference type="Proteomes" id="UP000054526">
    <property type="component" value="Unassembled WGS sequence"/>
</dbReference>
<feature type="signal peptide" evidence="4">
    <location>
        <begin position="1"/>
        <end position="21"/>
    </location>
</feature>
<dbReference type="Gene3D" id="3.40.190.10">
    <property type="entry name" value="Periplasmic binding protein-like II"/>
    <property type="match status" value="2"/>
</dbReference>
<dbReference type="PROSITE" id="PS51257">
    <property type="entry name" value="PROKAR_LIPOPROTEIN"/>
    <property type="match status" value="1"/>
</dbReference>
<name>A0ABR5AA66_9BACL</name>
<feature type="domain" description="Solute-binding protein family 3/N-terminal" evidence="5">
    <location>
        <begin position="39"/>
        <end position="270"/>
    </location>
</feature>
<evidence type="ECO:0000259" key="5">
    <source>
        <dbReference type="SMART" id="SM00062"/>
    </source>
</evidence>
<gene>
    <name evidence="6" type="ORF">SD71_00980</name>
</gene>
<dbReference type="Pfam" id="PF09084">
    <property type="entry name" value="NMT1"/>
    <property type="match status" value="1"/>
</dbReference>
<dbReference type="EMBL" id="JXAL01000001">
    <property type="protein sequence ID" value="KIL37302.1"/>
    <property type="molecule type" value="Genomic_DNA"/>
</dbReference>
<dbReference type="InterPro" id="IPR001638">
    <property type="entry name" value="Solute-binding_3/MltF_N"/>
</dbReference>
<dbReference type="InterPro" id="IPR015168">
    <property type="entry name" value="SsuA/THI5"/>
</dbReference>
<comment type="caution">
    <text evidence="6">The sequence shown here is derived from an EMBL/GenBank/DDBJ whole genome shotgun (WGS) entry which is preliminary data.</text>
</comment>
<evidence type="ECO:0000313" key="7">
    <source>
        <dbReference type="Proteomes" id="UP000054526"/>
    </source>
</evidence>
<dbReference type="SUPFAM" id="SSF53850">
    <property type="entry name" value="Periplasmic binding protein-like II"/>
    <property type="match status" value="1"/>
</dbReference>
<comment type="similarity">
    <text evidence="2">Belongs to the bacterial solute-binding protein SsuA/TauA family.</text>
</comment>
<reference evidence="6 7" key="1">
    <citation type="submission" date="2014-12" db="EMBL/GenBank/DDBJ databases">
        <title>Draft genome sequence of Cohnella kolymensis strain B-2846.</title>
        <authorList>
            <person name="Karlyshev A.V."/>
            <person name="Kudryashova E.B."/>
        </authorList>
    </citation>
    <scope>NUCLEOTIDE SEQUENCE [LARGE SCALE GENOMIC DNA]</scope>
    <source>
        <strain evidence="6 7">VKM B-2846</strain>
    </source>
</reference>
<dbReference type="CDD" id="cd01008">
    <property type="entry name" value="PBP2_NrtA_SsuA_CpmA_like"/>
    <property type="match status" value="1"/>
</dbReference>
<protein>
    <recommendedName>
        <fullName evidence="5">Solute-binding protein family 3/N-terminal domain-containing protein</fullName>
    </recommendedName>
</protein>
<evidence type="ECO:0000256" key="1">
    <source>
        <dbReference type="ARBA" id="ARBA00004418"/>
    </source>
</evidence>
<feature type="chain" id="PRO_5046185813" description="Solute-binding protein family 3/N-terminal domain-containing protein" evidence="4">
    <location>
        <begin position="22"/>
        <end position="339"/>
    </location>
</feature>
<comment type="subcellular location">
    <subcellularLocation>
        <location evidence="1">Periplasm</location>
    </subcellularLocation>
</comment>
<keyword evidence="7" id="KW-1185">Reference proteome</keyword>
<proteinExistence type="inferred from homology"/>
<dbReference type="RefSeq" id="WP_041058490.1">
    <property type="nucleotide sequence ID" value="NZ_JXAL01000001.1"/>
</dbReference>
<evidence type="ECO:0000256" key="3">
    <source>
        <dbReference type="ARBA" id="ARBA00022729"/>
    </source>
</evidence>
<evidence type="ECO:0000256" key="2">
    <source>
        <dbReference type="ARBA" id="ARBA00010742"/>
    </source>
</evidence>
<keyword evidence="3 4" id="KW-0732">Signal</keyword>
<evidence type="ECO:0000256" key="4">
    <source>
        <dbReference type="SAM" id="SignalP"/>
    </source>
</evidence>